<proteinExistence type="predicted"/>
<keyword evidence="2" id="KW-1185">Reference proteome</keyword>
<name>A0A7W7YR01_9BACT</name>
<dbReference type="RefSeq" id="WP_184213288.1">
    <property type="nucleotide sequence ID" value="NZ_JACHIF010000015.1"/>
</dbReference>
<protein>
    <submittedName>
        <fullName evidence="1">Uncharacterized protein</fullName>
    </submittedName>
</protein>
<dbReference type="Proteomes" id="UP000534294">
    <property type="component" value="Unassembled WGS sequence"/>
</dbReference>
<comment type="caution">
    <text evidence="1">The sequence shown here is derived from an EMBL/GenBank/DDBJ whole genome shotgun (WGS) entry which is preliminary data.</text>
</comment>
<organism evidence="1 2">
    <name type="scientific">Prosthecobacter dejongeii</name>
    <dbReference type="NCBI Taxonomy" id="48465"/>
    <lineage>
        <taxon>Bacteria</taxon>
        <taxon>Pseudomonadati</taxon>
        <taxon>Verrucomicrobiota</taxon>
        <taxon>Verrucomicrobiia</taxon>
        <taxon>Verrucomicrobiales</taxon>
        <taxon>Verrucomicrobiaceae</taxon>
        <taxon>Prosthecobacter</taxon>
    </lineage>
</organism>
<sequence>MTWLPWVGSRYGSRPPGQRLLVVGESHYAKPSSPELLAKVLKDHIDYKPYTRDVVSECLVHQDWPNRTLDTLPKLLFGTSSIDRERVWSDTGFYNFVQRLMHYNREGQPERPTWDDFVQGWQVFSDIVRILRPSHCVFIGVAAANSFDYAVKALGHSHTPVQRTEYISRTQGRKATITLDGHTTDLAFVQHLGKFFSWSQWHSYLRSHHPELTTWLDAQRYTVS</sequence>
<reference evidence="1 2" key="1">
    <citation type="submission" date="2020-08" db="EMBL/GenBank/DDBJ databases">
        <title>Genomic Encyclopedia of Type Strains, Phase IV (KMG-IV): sequencing the most valuable type-strain genomes for metagenomic binning, comparative biology and taxonomic classification.</title>
        <authorList>
            <person name="Goeker M."/>
        </authorList>
    </citation>
    <scope>NUCLEOTIDE SEQUENCE [LARGE SCALE GENOMIC DNA]</scope>
    <source>
        <strain evidence="1 2">DSM 12251</strain>
    </source>
</reference>
<gene>
    <name evidence="1" type="ORF">HNQ64_004860</name>
</gene>
<accession>A0A7W7YR01</accession>
<evidence type="ECO:0000313" key="2">
    <source>
        <dbReference type="Proteomes" id="UP000534294"/>
    </source>
</evidence>
<dbReference type="EMBL" id="JACHIF010000015">
    <property type="protein sequence ID" value="MBB5040572.1"/>
    <property type="molecule type" value="Genomic_DNA"/>
</dbReference>
<dbReference type="AlphaFoldDB" id="A0A7W7YR01"/>
<evidence type="ECO:0000313" key="1">
    <source>
        <dbReference type="EMBL" id="MBB5040572.1"/>
    </source>
</evidence>